<accession>A0ABV3X653</accession>
<dbReference type="Proteomes" id="UP001559623">
    <property type="component" value="Unassembled WGS sequence"/>
</dbReference>
<comment type="caution">
    <text evidence="1">The sequence shown here is derived from an EMBL/GenBank/DDBJ whole genome shotgun (WGS) entry which is preliminary data.</text>
</comment>
<reference evidence="1 2" key="1">
    <citation type="submission" date="2023-04" db="EMBL/GenBank/DDBJ databases">
        <title>Genome Sequence of Selenomonas sputigena ATCC 33150.</title>
        <authorList>
            <person name="Miller D.P."/>
            <person name="Anvari S."/>
            <person name="Polson S.W."/>
            <person name="Macdonald M."/>
            <person name="Mcdowell J.V."/>
        </authorList>
    </citation>
    <scope>NUCLEOTIDE SEQUENCE [LARGE SCALE GENOMIC DNA]</scope>
    <source>
        <strain evidence="1 2">ATCC 33150</strain>
    </source>
</reference>
<sequence>MPKKMRTGGCFFFAVLLVAVLGYFLARPLLVVESGQGMIYVGEARMGQPIRIRFIHSVQKTPVEEDLRVDERVEGFVLEATRYQSFGVGLPFLENEGRFHAEGDYFVLEDMGRRFPRLSLRTGVGTELVLTVDGEEKRLYESLAPGSRIDIYIAPVWRWGMKKLLGETVQENLPGPIGKE</sequence>
<name>A0ABV3X653_9FIRM</name>
<proteinExistence type="predicted"/>
<keyword evidence="2" id="KW-1185">Reference proteome</keyword>
<dbReference type="EMBL" id="JARVLH010000005">
    <property type="protein sequence ID" value="MEX5285669.1"/>
    <property type="molecule type" value="Genomic_DNA"/>
</dbReference>
<dbReference type="Pfam" id="PF08905">
    <property type="entry name" value="DUF1850"/>
    <property type="match status" value="1"/>
</dbReference>
<gene>
    <name evidence="1" type="ORF">QCO44_08490</name>
</gene>
<organism evidence="1 2">
    <name type="scientific">Selenomonas sputigena</name>
    <dbReference type="NCBI Taxonomy" id="69823"/>
    <lineage>
        <taxon>Bacteria</taxon>
        <taxon>Bacillati</taxon>
        <taxon>Bacillota</taxon>
        <taxon>Negativicutes</taxon>
        <taxon>Selenomonadales</taxon>
        <taxon>Selenomonadaceae</taxon>
        <taxon>Selenomonas</taxon>
    </lineage>
</organism>
<protein>
    <submittedName>
        <fullName evidence="1">DUF1850 domain-containing protein</fullName>
    </submittedName>
</protein>
<evidence type="ECO:0000313" key="2">
    <source>
        <dbReference type="Proteomes" id="UP001559623"/>
    </source>
</evidence>
<evidence type="ECO:0000313" key="1">
    <source>
        <dbReference type="EMBL" id="MEX5285669.1"/>
    </source>
</evidence>
<dbReference type="InterPro" id="IPR015001">
    <property type="entry name" value="DUF1850"/>
</dbReference>